<dbReference type="InterPro" id="IPR013098">
    <property type="entry name" value="Ig_I-set"/>
</dbReference>
<evidence type="ECO:0000256" key="8">
    <source>
        <dbReference type="ARBA" id="ARBA00023157"/>
    </source>
</evidence>
<dbReference type="PRINTS" id="PR01539">
    <property type="entry name" value="INTRLEUKN1R2"/>
</dbReference>
<evidence type="ECO:0000256" key="4">
    <source>
        <dbReference type="ARBA" id="ARBA00022729"/>
    </source>
</evidence>
<reference evidence="14" key="1">
    <citation type="submission" date="2023-07" db="EMBL/GenBank/DDBJ databases">
        <authorList>
            <person name="Stuckert A."/>
        </authorList>
    </citation>
    <scope>NUCLEOTIDE SEQUENCE</scope>
</reference>
<gene>
    <name evidence="14" type="ORF">RIMI_LOCUS1145600</name>
</gene>
<keyword evidence="15" id="KW-1185">Reference proteome</keyword>
<keyword evidence="11" id="KW-0393">Immunoglobulin domain</keyword>
<feature type="chain" id="PRO_5046217950" description="Ig-like domain-containing protein" evidence="12">
    <location>
        <begin position="19"/>
        <end position="422"/>
    </location>
</feature>
<dbReference type="Pfam" id="PF07679">
    <property type="entry name" value="I-set"/>
    <property type="match status" value="1"/>
</dbReference>
<evidence type="ECO:0000313" key="14">
    <source>
        <dbReference type="EMBL" id="CAJ0919892.1"/>
    </source>
</evidence>
<keyword evidence="5" id="KW-0677">Repeat</keyword>
<protein>
    <recommendedName>
        <fullName evidence="13">Ig-like domain-containing protein</fullName>
    </recommendedName>
</protein>
<dbReference type="EMBL" id="CAUEEQ010001470">
    <property type="protein sequence ID" value="CAJ0919892.1"/>
    <property type="molecule type" value="Genomic_DNA"/>
</dbReference>
<evidence type="ECO:0000256" key="5">
    <source>
        <dbReference type="ARBA" id="ARBA00022737"/>
    </source>
</evidence>
<dbReference type="InterPro" id="IPR036179">
    <property type="entry name" value="Ig-like_dom_sf"/>
</dbReference>
<dbReference type="PROSITE" id="PS50835">
    <property type="entry name" value="IG_LIKE"/>
    <property type="match status" value="2"/>
</dbReference>
<dbReference type="InterPro" id="IPR003599">
    <property type="entry name" value="Ig_sub"/>
</dbReference>
<dbReference type="InterPro" id="IPR004077">
    <property type="entry name" value="IL-1_rcpt_II-typ"/>
</dbReference>
<evidence type="ECO:0000256" key="2">
    <source>
        <dbReference type="ARBA" id="ARBA00009752"/>
    </source>
</evidence>
<feature type="domain" description="Ig-like" evidence="13">
    <location>
        <begin position="129"/>
        <end position="220"/>
    </location>
</feature>
<keyword evidence="9" id="KW-0675">Receptor</keyword>
<keyword evidence="6" id="KW-1133">Transmembrane helix</keyword>
<feature type="non-terminal residue" evidence="14">
    <location>
        <position position="422"/>
    </location>
</feature>
<comment type="caution">
    <text evidence="14">The sequence shown here is derived from an EMBL/GenBank/DDBJ whole genome shotgun (WGS) entry which is preliminary data.</text>
</comment>
<dbReference type="Gene3D" id="2.60.40.10">
    <property type="entry name" value="Immunoglobulins"/>
    <property type="match status" value="3"/>
</dbReference>
<proteinExistence type="inferred from homology"/>
<comment type="similarity">
    <text evidence="2">Belongs to the interleukin-1 receptor family.</text>
</comment>
<dbReference type="Proteomes" id="UP001176940">
    <property type="component" value="Unassembled WGS sequence"/>
</dbReference>
<dbReference type="PANTHER" id="PTHR11890">
    <property type="entry name" value="INTERLEUKIN-1 RECEPTOR FAMILY MEMBER"/>
    <property type="match status" value="1"/>
</dbReference>
<evidence type="ECO:0000256" key="6">
    <source>
        <dbReference type="ARBA" id="ARBA00022989"/>
    </source>
</evidence>
<evidence type="ECO:0000256" key="7">
    <source>
        <dbReference type="ARBA" id="ARBA00023136"/>
    </source>
</evidence>
<dbReference type="PANTHER" id="PTHR11890:SF3">
    <property type="entry name" value="INTERLEUKIN-1 RECEPTOR TYPE 2"/>
    <property type="match status" value="1"/>
</dbReference>
<dbReference type="SMART" id="SM00409">
    <property type="entry name" value="IG"/>
    <property type="match status" value="3"/>
</dbReference>
<accession>A0ABN9KT69</accession>
<sequence>MIWIPLVMFGTYLLETTGLNVYRFSSGDKCQDQITHSFGYYVLAEELATIECPILQYVTLDLSALQLVWTRKGSEILDATEEPRIQRKTDALWFLPAVEEDTGIYTCILRNASYCVEISLSLNVMSDTPASFPYVKYEQIAFESMEFEMICPALPYFITEDMNMTINWFKDGEPLTNDGSKYRYLDGTTYASINDVCHDDEGYYKCQLTFSLENVDYSISRIIQLRIIEQWKGQHPVILNPNRKAIAAAIGSRLVIPCKVFAGHGDSDLMVWWLANDTFLNNYSKDQRVTQGLLQNVSLSKLTIHEIVRSLLGYFHTCVGTGPSQCVVVSCANSAQRGQQMQFVNASAAHSMSRGVGVEFQPHMREQYLNSNPNSDPNQMNGGPNIGCFLHCHLHDSMGNTDSDLRYDLNLSTADQSCWLTC</sequence>
<feature type="domain" description="Ig-like" evidence="13">
    <location>
        <begin position="45"/>
        <end position="123"/>
    </location>
</feature>
<evidence type="ECO:0000256" key="3">
    <source>
        <dbReference type="ARBA" id="ARBA00022692"/>
    </source>
</evidence>
<dbReference type="InterPro" id="IPR007110">
    <property type="entry name" value="Ig-like_dom"/>
</dbReference>
<evidence type="ECO:0000256" key="11">
    <source>
        <dbReference type="ARBA" id="ARBA00023319"/>
    </source>
</evidence>
<organism evidence="14 15">
    <name type="scientific">Ranitomeya imitator</name>
    <name type="common">mimic poison frog</name>
    <dbReference type="NCBI Taxonomy" id="111125"/>
    <lineage>
        <taxon>Eukaryota</taxon>
        <taxon>Metazoa</taxon>
        <taxon>Chordata</taxon>
        <taxon>Craniata</taxon>
        <taxon>Vertebrata</taxon>
        <taxon>Euteleostomi</taxon>
        <taxon>Amphibia</taxon>
        <taxon>Batrachia</taxon>
        <taxon>Anura</taxon>
        <taxon>Neobatrachia</taxon>
        <taxon>Hyloidea</taxon>
        <taxon>Dendrobatidae</taxon>
        <taxon>Dendrobatinae</taxon>
        <taxon>Ranitomeya</taxon>
    </lineage>
</organism>
<evidence type="ECO:0000256" key="10">
    <source>
        <dbReference type="ARBA" id="ARBA00023180"/>
    </source>
</evidence>
<evidence type="ECO:0000313" key="15">
    <source>
        <dbReference type="Proteomes" id="UP001176940"/>
    </source>
</evidence>
<keyword evidence="4 12" id="KW-0732">Signal</keyword>
<keyword evidence="8" id="KW-1015">Disulfide bond</keyword>
<dbReference type="InterPro" id="IPR015621">
    <property type="entry name" value="IL-1_rcpt_fam"/>
</dbReference>
<keyword evidence="10" id="KW-0325">Glycoprotein</keyword>
<evidence type="ECO:0000256" key="12">
    <source>
        <dbReference type="SAM" id="SignalP"/>
    </source>
</evidence>
<keyword evidence="3" id="KW-0812">Transmembrane</keyword>
<dbReference type="PRINTS" id="PR01536">
    <property type="entry name" value="INTRLKN1R12F"/>
</dbReference>
<evidence type="ECO:0000256" key="1">
    <source>
        <dbReference type="ARBA" id="ARBA00004479"/>
    </source>
</evidence>
<comment type="subcellular location">
    <subcellularLocation>
        <location evidence="1">Membrane</location>
        <topology evidence="1">Single-pass type I membrane protein</topology>
    </subcellularLocation>
</comment>
<evidence type="ECO:0000256" key="9">
    <source>
        <dbReference type="ARBA" id="ARBA00023170"/>
    </source>
</evidence>
<feature type="signal peptide" evidence="12">
    <location>
        <begin position="1"/>
        <end position="18"/>
    </location>
</feature>
<name>A0ABN9KT69_9NEOB</name>
<dbReference type="InterPro" id="IPR004074">
    <property type="entry name" value="IL-1_rcpt_I/II-typ"/>
</dbReference>
<keyword evidence="7" id="KW-0472">Membrane</keyword>
<dbReference type="InterPro" id="IPR013783">
    <property type="entry name" value="Ig-like_fold"/>
</dbReference>
<evidence type="ECO:0000259" key="13">
    <source>
        <dbReference type="PROSITE" id="PS50835"/>
    </source>
</evidence>
<dbReference type="SUPFAM" id="SSF48726">
    <property type="entry name" value="Immunoglobulin"/>
    <property type="match status" value="3"/>
</dbReference>